<keyword evidence="13" id="KW-0829">Tyrosine-protein kinase</keyword>
<keyword evidence="15" id="KW-0675">Receptor</keyword>
<evidence type="ECO:0000256" key="13">
    <source>
        <dbReference type="ARBA" id="ARBA00023137"/>
    </source>
</evidence>
<keyword evidence="6 20" id="KW-0732">Signal</keyword>
<dbReference type="InterPro" id="IPR007110">
    <property type="entry name" value="Ig-like_dom"/>
</dbReference>
<evidence type="ECO:0000256" key="9">
    <source>
        <dbReference type="ARBA" id="ARBA00022777"/>
    </source>
</evidence>
<feature type="domain" description="Ig-like" evidence="21">
    <location>
        <begin position="164"/>
        <end position="264"/>
    </location>
</feature>
<proteinExistence type="predicted"/>
<dbReference type="FunFam" id="2.60.40.10:FF:000020">
    <property type="entry name" value="Fibroblast growth factor receptor"/>
    <property type="match status" value="1"/>
</dbReference>
<feature type="region of interest" description="Disordered" evidence="18">
    <location>
        <begin position="31"/>
        <end position="65"/>
    </location>
</feature>
<keyword evidence="3" id="KW-0597">Phosphoprotein</keyword>
<dbReference type="PANTHER" id="PTHR19890">
    <property type="entry name" value="FIBROBLAST GROWTH FACTOR RECEPTOR"/>
    <property type="match status" value="1"/>
</dbReference>
<dbReference type="InterPro" id="IPR003598">
    <property type="entry name" value="Ig_sub2"/>
</dbReference>
<evidence type="ECO:0000256" key="19">
    <source>
        <dbReference type="SAM" id="Phobius"/>
    </source>
</evidence>
<gene>
    <name evidence="22" type="ORF">ILUMI_02497</name>
</gene>
<evidence type="ECO:0000256" key="6">
    <source>
        <dbReference type="ARBA" id="ARBA00022729"/>
    </source>
</evidence>
<dbReference type="GO" id="GO:0017134">
    <property type="term" value="F:fibroblast growth factor binding"/>
    <property type="evidence" value="ECO:0007669"/>
    <property type="project" value="TreeGrafter"/>
</dbReference>
<evidence type="ECO:0000256" key="17">
    <source>
        <dbReference type="ARBA" id="ARBA00023319"/>
    </source>
</evidence>
<feature type="domain" description="Ig-like" evidence="21">
    <location>
        <begin position="67"/>
        <end position="155"/>
    </location>
</feature>
<evidence type="ECO:0000256" key="4">
    <source>
        <dbReference type="ARBA" id="ARBA00022679"/>
    </source>
</evidence>
<evidence type="ECO:0000256" key="14">
    <source>
        <dbReference type="ARBA" id="ARBA00023157"/>
    </source>
</evidence>
<dbReference type="InterPro" id="IPR036179">
    <property type="entry name" value="Ig-like_dom_sf"/>
</dbReference>
<dbReference type="GO" id="GO:0005524">
    <property type="term" value="F:ATP binding"/>
    <property type="evidence" value="ECO:0007669"/>
    <property type="project" value="UniProtKB-KW"/>
</dbReference>
<keyword evidence="5 19" id="KW-0812">Transmembrane</keyword>
<dbReference type="InterPro" id="IPR052615">
    <property type="entry name" value="FGFRL"/>
</dbReference>
<dbReference type="Proteomes" id="UP000801492">
    <property type="component" value="Unassembled WGS sequence"/>
</dbReference>
<evidence type="ECO:0000256" key="11">
    <source>
        <dbReference type="ARBA" id="ARBA00022989"/>
    </source>
</evidence>
<evidence type="ECO:0000256" key="20">
    <source>
        <dbReference type="SAM" id="SignalP"/>
    </source>
</evidence>
<feature type="chain" id="PRO_5035466926" description="receptor protein-tyrosine kinase" evidence="20">
    <location>
        <begin position="24"/>
        <end position="298"/>
    </location>
</feature>
<evidence type="ECO:0000256" key="8">
    <source>
        <dbReference type="ARBA" id="ARBA00022741"/>
    </source>
</evidence>
<dbReference type="Pfam" id="PF13927">
    <property type="entry name" value="Ig_3"/>
    <property type="match status" value="2"/>
</dbReference>
<dbReference type="Gene3D" id="2.60.40.10">
    <property type="entry name" value="Immunoglobulins"/>
    <property type="match status" value="2"/>
</dbReference>
<keyword evidence="11 19" id="KW-1133">Transmembrane helix</keyword>
<dbReference type="FunFam" id="2.60.40.10:FF:000016">
    <property type="entry name" value="Fibroblast growth factor receptor"/>
    <property type="match status" value="1"/>
</dbReference>
<dbReference type="InterPro" id="IPR003599">
    <property type="entry name" value="Ig_sub"/>
</dbReference>
<dbReference type="SMART" id="SM00408">
    <property type="entry name" value="IGc2"/>
    <property type="match status" value="2"/>
</dbReference>
<organism evidence="22 23">
    <name type="scientific">Ignelater luminosus</name>
    <name type="common">Cucubano</name>
    <name type="synonym">Pyrophorus luminosus</name>
    <dbReference type="NCBI Taxonomy" id="2038154"/>
    <lineage>
        <taxon>Eukaryota</taxon>
        <taxon>Metazoa</taxon>
        <taxon>Ecdysozoa</taxon>
        <taxon>Arthropoda</taxon>
        <taxon>Hexapoda</taxon>
        <taxon>Insecta</taxon>
        <taxon>Pterygota</taxon>
        <taxon>Neoptera</taxon>
        <taxon>Endopterygota</taxon>
        <taxon>Coleoptera</taxon>
        <taxon>Polyphaga</taxon>
        <taxon>Elateriformia</taxon>
        <taxon>Elateroidea</taxon>
        <taxon>Elateridae</taxon>
        <taxon>Agrypninae</taxon>
        <taxon>Pyrophorini</taxon>
        <taxon>Ignelater</taxon>
    </lineage>
</organism>
<dbReference type="SUPFAM" id="SSF48726">
    <property type="entry name" value="Immunoglobulin"/>
    <property type="match status" value="2"/>
</dbReference>
<sequence length="298" mass="32815">MGACIYLLFTILVVYSHVHMFNANDLDIEQSMSEPSSVSPNNQDDDDNRDEVEKPGLDGKGPLEKAPYFTHKKKMSKIHIKPAGNMLNLKCKAGGHPTPNITWYKNNQIPTGRLGKVRFDHWSLILEDLITSDSGTYKCLVCNVLGCINFNYTVDVIDRFPSKPSIKAGYPQNVSALVNSTAVLECPQVVADLEPFIQWIKSSNFSTELINSDYIPKGIVLQTSATSPNPEILELSSVTRENEGWYSCVAANTLGITSASAYLKIVDTAGEGSRPQSRLLISFAGIAVCWLSVILLLR</sequence>
<dbReference type="SMART" id="SM00409">
    <property type="entry name" value="IG"/>
    <property type="match status" value="2"/>
</dbReference>
<evidence type="ECO:0000256" key="2">
    <source>
        <dbReference type="ARBA" id="ARBA00011902"/>
    </source>
</evidence>
<keyword evidence="8" id="KW-0547">Nucleotide-binding</keyword>
<feature type="compositionally biased region" description="Polar residues" evidence="18">
    <location>
        <begin position="31"/>
        <end position="42"/>
    </location>
</feature>
<evidence type="ECO:0000256" key="15">
    <source>
        <dbReference type="ARBA" id="ARBA00023170"/>
    </source>
</evidence>
<evidence type="ECO:0000313" key="23">
    <source>
        <dbReference type="Proteomes" id="UP000801492"/>
    </source>
</evidence>
<keyword evidence="23" id="KW-1185">Reference proteome</keyword>
<keyword evidence="7" id="KW-0677">Repeat</keyword>
<evidence type="ECO:0000256" key="12">
    <source>
        <dbReference type="ARBA" id="ARBA00023136"/>
    </source>
</evidence>
<dbReference type="GO" id="GO:0005886">
    <property type="term" value="C:plasma membrane"/>
    <property type="evidence" value="ECO:0007669"/>
    <property type="project" value="TreeGrafter"/>
</dbReference>
<dbReference type="AlphaFoldDB" id="A0A8K0GKS4"/>
<evidence type="ECO:0000256" key="18">
    <source>
        <dbReference type="SAM" id="MobiDB-lite"/>
    </source>
</evidence>
<dbReference type="EC" id="2.7.10.1" evidence="2"/>
<dbReference type="PROSITE" id="PS50835">
    <property type="entry name" value="IG_LIKE"/>
    <property type="match status" value="2"/>
</dbReference>
<evidence type="ECO:0000256" key="16">
    <source>
        <dbReference type="ARBA" id="ARBA00023180"/>
    </source>
</evidence>
<dbReference type="OrthoDB" id="5984265at2759"/>
<evidence type="ECO:0000313" key="22">
    <source>
        <dbReference type="EMBL" id="KAF2903674.1"/>
    </source>
</evidence>
<reference evidence="22" key="1">
    <citation type="submission" date="2019-08" db="EMBL/GenBank/DDBJ databases">
        <title>The genome of the North American firefly Photinus pyralis.</title>
        <authorList>
            <consortium name="Photinus pyralis genome working group"/>
            <person name="Fallon T.R."/>
            <person name="Sander Lower S.E."/>
            <person name="Weng J.-K."/>
        </authorList>
    </citation>
    <scope>NUCLEOTIDE SEQUENCE</scope>
    <source>
        <strain evidence="22">TRF0915ILg1</strain>
        <tissue evidence="22">Whole body</tissue>
    </source>
</reference>
<keyword evidence="9" id="KW-0418">Kinase</keyword>
<protein>
    <recommendedName>
        <fullName evidence="2">receptor protein-tyrosine kinase</fullName>
        <ecNumber evidence="2">2.7.10.1</ecNumber>
    </recommendedName>
</protein>
<keyword evidence="10" id="KW-0067">ATP-binding</keyword>
<keyword evidence="17" id="KW-0393">Immunoglobulin domain</keyword>
<evidence type="ECO:0000256" key="1">
    <source>
        <dbReference type="ARBA" id="ARBA00004167"/>
    </source>
</evidence>
<evidence type="ECO:0000256" key="3">
    <source>
        <dbReference type="ARBA" id="ARBA00022553"/>
    </source>
</evidence>
<feature type="transmembrane region" description="Helical" evidence="19">
    <location>
        <begin position="279"/>
        <end position="297"/>
    </location>
</feature>
<keyword evidence="4" id="KW-0808">Transferase</keyword>
<name>A0A8K0GKS4_IGNLU</name>
<dbReference type="GO" id="GO:0005007">
    <property type="term" value="F:fibroblast growth factor receptor activity"/>
    <property type="evidence" value="ECO:0007669"/>
    <property type="project" value="TreeGrafter"/>
</dbReference>
<keyword evidence="14" id="KW-1015">Disulfide bond</keyword>
<accession>A0A8K0GKS4</accession>
<keyword evidence="12 19" id="KW-0472">Membrane</keyword>
<evidence type="ECO:0000256" key="10">
    <source>
        <dbReference type="ARBA" id="ARBA00022840"/>
    </source>
</evidence>
<comment type="caution">
    <text evidence="22">The sequence shown here is derived from an EMBL/GenBank/DDBJ whole genome shotgun (WGS) entry which is preliminary data.</text>
</comment>
<evidence type="ECO:0000256" key="5">
    <source>
        <dbReference type="ARBA" id="ARBA00022692"/>
    </source>
</evidence>
<dbReference type="EMBL" id="VTPC01000958">
    <property type="protein sequence ID" value="KAF2903674.1"/>
    <property type="molecule type" value="Genomic_DNA"/>
</dbReference>
<dbReference type="InterPro" id="IPR013783">
    <property type="entry name" value="Ig-like_fold"/>
</dbReference>
<keyword evidence="16" id="KW-0325">Glycoprotein</keyword>
<evidence type="ECO:0000256" key="7">
    <source>
        <dbReference type="ARBA" id="ARBA00022737"/>
    </source>
</evidence>
<comment type="subcellular location">
    <subcellularLocation>
        <location evidence="1">Membrane</location>
        <topology evidence="1">Single-pass membrane protein</topology>
    </subcellularLocation>
</comment>
<feature type="compositionally biased region" description="Basic and acidic residues" evidence="18">
    <location>
        <begin position="51"/>
        <end position="63"/>
    </location>
</feature>
<feature type="signal peptide" evidence="20">
    <location>
        <begin position="1"/>
        <end position="23"/>
    </location>
</feature>
<evidence type="ECO:0000259" key="21">
    <source>
        <dbReference type="PROSITE" id="PS50835"/>
    </source>
</evidence>
<dbReference type="PANTHER" id="PTHR19890:SF10">
    <property type="entry name" value="FIBROBLAST GROWTH FACTOR RECEPTOR-LIKE 1"/>
    <property type="match status" value="1"/>
</dbReference>